<dbReference type="GO" id="GO:0006508">
    <property type="term" value="P:proteolysis"/>
    <property type="evidence" value="ECO:0007669"/>
    <property type="project" value="InterPro"/>
</dbReference>
<dbReference type="SUPFAM" id="SSF57756">
    <property type="entry name" value="Retrovirus zinc finger-like domains"/>
    <property type="match status" value="1"/>
</dbReference>
<evidence type="ECO:0000313" key="5">
    <source>
        <dbReference type="Proteomes" id="UP000574390"/>
    </source>
</evidence>
<dbReference type="GO" id="GO:0008270">
    <property type="term" value="F:zinc ion binding"/>
    <property type="evidence" value="ECO:0007669"/>
    <property type="project" value="UniProtKB-KW"/>
</dbReference>
<feature type="region of interest" description="Disordered" evidence="2">
    <location>
        <begin position="32"/>
        <end position="113"/>
    </location>
</feature>
<dbReference type="SMART" id="SM00343">
    <property type="entry name" value="ZnF_C2HC"/>
    <property type="match status" value="1"/>
</dbReference>
<dbReference type="InterPro" id="IPR043502">
    <property type="entry name" value="DNA/RNA_pol_sf"/>
</dbReference>
<dbReference type="InterPro" id="IPR001969">
    <property type="entry name" value="Aspartic_peptidase_AS"/>
</dbReference>
<name>A0A7J6RB88_PEROL</name>
<feature type="domain" description="CCHC-type" evidence="3">
    <location>
        <begin position="351"/>
        <end position="367"/>
    </location>
</feature>
<dbReference type="PROSITE" id="PS00141">
    <property type="entry name" value="ASP_PROTEASE"/>
    <property type="match status" value="1"/>
</dbReference>
<feature type="compositionally biased region" description="Pro residues" evidence="2">
    <location>
        <begin position="91"/>
        <end position="102"/>
    </location>
</feature>
<keyword evidence="1" id="KW-0479">Metal-binding</keyword>
<keyword evidence="1" id="KW-0862">Zinc</keyword>
<comment type="caution">
    <text evidence="4">The sequence shown here is derived from an EMBL/GenBank/DDBJ whole genome shotgun (WGS) entry which is preliminary data.</text>
</comment>
<dbReference type="SUPFAM" id="SSF56672">
    <property type="entry name" value="DNA/RNA polymerases"/>
    <property type="match status" value="1"/>
</dbReference>
<evidence type="ECO:0000259" key="3">
    <source>
        <dbReference type="PROSITE" id="PS50158"/>
    </source>
</evidence>
<dbReference type="Pfam" id="PF00098">
    <property type="entry name" value="zf-CCHC"/>
    <property type="match status" value="1"/>
</dbReference>
<gene>
    <name evidence="4" type="ORF">FOZ62_025020</name>
</gene>
<accession>A0A7J6RB88</accession>
<dbReference type="GO" id="GO:0003676">
    <property type="term" value="F:nucleic acid binding"/>
    <property type="evidence" value="ECO:0007669"/>
    <property type="project" value="InterPro"/>
</dbReference>
<dbReference type="InterPro" id="IPR001878">
    <property type="entry name" value="Znf_CCHC"/>
</dbReference>
<evidence type="ECO:0000256" key="2">
    <source>
        <dbReference type="SAM" id="MobiDB-lite"/>
    </source>
</evidence>
<sequence>MVPRPRTTEGEASNAPDFISFAEFNAMALEEEARVENAGTGNADAVDDAAATSGDHHGDTGDTGAAGPVGATDGAGHAVPASSSSSSPAVLAPPPVSSPPAPSASLPAQAPRGSSGIRNYKIIDPFRGEKNQDIVEFLAKFEETYNLLGWPAVTKYNVLRVNIEGVPFQIVDNNVRVAKDDPTAYSKAKSVLLSRYAPSIFSTWQAAVSRSLAEGESSGDYMSELQKLFRQCLPSDFSVPEAERSKLVDFFVCLQFWRGLPSSTPGLMGLRQQWQAELATGQTDMIEHALNLCKAVTADGFTAVSYPAKGKGYAGKGYRAGKGKGSARSRGKGFVSRDISKGYKGGGKGVRCFNCNGRGHVAASCPSQPQSQAAGAAGQVSDVLLSGTLCDATERYVSVRFRCSPVQSGYIEGMIDTGSSVSLICRSVLHDLGVDDAHRGSSSASHINSLAGSFPASQTECLTLMVDGVCVRPLTTERAVFLTIGDRPIRVLLGLDWLRRTPGITITRGPTGWRSCLLHPGHSLTSHAYALCSAPAVEEPLVLREHDMILRRFTVSDPAQKNNPRQLYQWQVSWIWRGGHEPLAPIHNIPHYPQTIEKLSDHELRLFHESIQTMISNGYFELVDPSLVKATVTTMPVVSLGRSTPVRVVIDYKFLNDLIESRPNDRNGPVSCPAELRKWRCLDPAEYVTIDIKHAYMQIHMDPALRYWQCAIFPHLPADANTLAMTRAGFGLAVSGKALDVTTDHSLSRLGDSLSHPIRKYVDDMAVHNDDVAKVCQTLAEDGFVVKPPQSLLGSKVIGIHITRAG</sequence>
<dbReference type="InterPro" id="IPR036875">
    <property type="entry name" value="Znf_CCHC_sf"/>
</dbReference>
<dbReference type="Gene3D" id="3.30.70.270">
    <property type="match status" value="1"/>
</dbReference>
<dbReference type="Gene3D" id="2.40.70.10">
    <property type="entry name" value="Acid Proteases"/>
    <property type="match status" value="1"/>
</dbReference>
<organism evidence="4 5">
    <name type="scientific">Perkinsus olseni</name>
    <name type="common">Perkinsus atlanticus</name>
    <dbReference type="NCBI Taxonomy" id="32597"/>
    <lineage>
        <taxon>Eukaryota</taxon>
        <taxon>Sar</taxon>
        <taxon>Alveolata</taxon>
        <taxon>Perkinsozoa</taxon>
        <taxon>Perkinsea</taxon>
        <taxon>Perkinsida</taxon>
        <taxon>Perkinsidae</taxon>
        <taxon>Perkinsus</taxon>
    </lineage>
</organism>
<feature type="compositionally biased region" description="Low complexity" evidence="2">
    <location>
        <begin position="62"/>
        <end position="90"/>
    </location>
</feature>
<feature type="non-terminal residue" evidence="4">
    <location>
        <position position="806"/>
    </location>
</feature>
<dbReference type="EMBL" id="JABANM010023561">
    <property type="protein sequence ID" value="KAF4717672.1"/>
    <property type="molecule type" value="Genomic_DNA"/>
</dbReference>
<dbReference type="PROSITE" id="PS50158">
    <property type="entry name" value="ZF_CCHC"/>
    <property type="match status" value="1"/>
</dbReference>
<evidence type="ECO:0000313" key="4">
    <source>
        <dbReference type="EMBL" id="KAF4717672.1"/>
    </source>
</evidence>
<reference evidence="4 5" key="1">
    <citation type="submission" date="2020-04" db="EMBL/GenBank/DDBJ databases">
        <title>Perkinsus olseni comparative genomics.</title>
        <authorList>
            <person name="Bogema D.R."/>
        </authorList>
    </citation>
    <scope>NUCLEOTIDE SEQUENCE [LARGE SCALE GENOMIC DNA]</scope>
    <source>
        <strain evidence="4">ATCC PRA-205</strain>
    </source>
</reference>
<dbReference type="InterPro" id="IPR021109">
    <property type="entry name" value="Peptidase_aspartic_dom_sf"/>
</dbReference>
<proteinExistence type="predicted"/>
<dbReference type="SUPFAM" id="SSF50630">
    <property type="entry name" value="Acid proteases"/>
    <property type="match status" value="1"/>
</dbReference>
<evidence type="ECO:0000256" key="1">
    <source>
        <dbReference type="PROSITE-ProRule" id="PRU00047"/>
    </source>
</evidence>
<dbReference type="AlphaFoldDB" id="A0A7J6RB88"/>
<dbReference type="Gene3D" id="4.10.60.10">
    <property type="entry name" value="Zinc finger, CCHC-type"/>
    <property type="match status" value="1"/>
</dbReference>
<dbReference type="InterPro" id="IPR043128">
    <property type="entry name" value="Rev_trsase/Diguanyl_cyclase"/>
</dbReference>
<protein>
    <recommendedName>
        <fullName evidence="3">CCHC-type domain-containing protein</fullName>
    </recommendedName>
</protein>
<dbReference type="Proteomes" id="UP000574390">
    <property type="component" value="Unassembled WGS sequence"/>
</dbReference>
<dbReference type="GO" id="GO:0004190">
    <property type="term" value="F:aspartic-type endopeptidase activity"/>
    <property type="evidence" value="ECO:0007669"/>
    <property type="project" value="InterPro"/>
</dbReference>
<keyword evidence="1" id="KW-0863">Zinc-finger</keyword>
<dbReference type="Gene3D" id="3.10.10.10">
    <property type="entry name" value="HIV Type 1 Reverse Transcriptase, subunit A, domain 1"/>
    <property type="match status" value="1"/>
</dbReference>